<evidence type="ECO:0000256" key="2">
    <source>
        <dbReference type="ARBA" id="ARBA00023315"/>
    </source>
</evidence>
<dbReference type="PANTHER" id="PTHR43877:SF1">
    <property type="entry name" value="ACETYLTRANSFERASE"/>
    <property type="match status" value="1"/>
</dbReference>
<dbReference type="EMBL" id="JBHLUN010000004">
    <property type="protein sequence ID" value="MFC0407665.1"/>
    <property type="molecule type" value="Genomic_DNA"/>
</dbReference>
<keyword evidence="5" id="KW-1185">Reference proteome</keyword>
<dbReference type="EC" id="2.3.-.-" evidence="4"/>
<dbReference type="InterPro" id="IPR000182">
    <property type="entry name" value="GNAT_dom"/>
</dbReference>
<organism evidence="4 5">
    <name type="scientific">Roseomonas elaeocarpi</name>
    <dbReference type="NCBI Taxonomy" id="907779"/>
    <lineage>
        <taxon>Bacteria</taxon>
        <taxon>Pseudomonadati</taxon>
        <taxon>Pseudomonadota</taxon>
        <taxon>Alphaproteobacteria</taxon>
        <taxon>Acetobacterales</taxon>
        <taxon>Roseomonadaceae</taxon>
        <taxon>Roseomonas</taxon>
    </lineage>
</organism>
<dbReference type="SUPFAM" id="SSF55729">
    <property type="entry name" value="Acyl-CoA N-acyltransferases (Nat)"/>
    <property type="match status" value="1"/>
</dbReference>
<dbReference type="InterPro" id="IPR050832">
    <property type="entry name" value="Bact_Acetyltransf"/>
</dbReference>
<keyword evidence="1 4" id="KW-0808">Transferase</keyword>
<proteinExistence type="predicted"/>
<keyword evidence="2 4" id="KW-0012">Acyltransferase</keyword>
<comment type="caution">
    <text evidence="4">The sequence shown here is derived from an EMBL/GenBank/DDBJ whole genome shotgun (WGS) entry which is preliminary data.</text>
</comment>
<dbReference type="RefSeq" id="WP_377043385.1">
    <property type="nucleotide sequence ID" value="NZ_JBHLUN010000004.1"/>
</dbReference>
<dbReference type="CDD" id="cd04301">
    <property type="entry name" value="NAT_SF"/>
    <property type="match status" value="1"/>
</dbReference>
<sequence>MAGGSRYGVEIRAANAGDAADIAALLSAASSPPTAREVAERLEAAAAGGAVLVAENWGPLAGVVALRWVTTLQQARPTAVITALSVGEDDRRRGIGRLLLKAGAQAARSAGCDLLEIAAASPDLRGFCESNGFTPAGERFTRALRKRRGGEDDG</sequence>
<dbReference type="Proteomes" id="UP001589865">
    <property type="component" value="Unassembled WGS sequence"/>
</dbReference>
<name>A0ABV6JQN7_9PROT</name>
<dbReference type="PANTHER" id="PTHR43877">
    <property type="entry name" value="AMINOALKYLPHOSPHONATE N-ACETYLTRANSFERASE-RELATED-RELATED"/>
    <property type="match status" value="1"/>
</dbReference>
<accession>A0ABV6JQN7</accession>
<protein>
    <submittedName>
        <fullName evidence="4">GNAT family N-acetyltransferase</fullName>
        <ecNumber evidence="4">2.3.-.-</ecNumber>
    </submittedName>
</protein>
<dbReference type="PROSITE" id="PS51186">
    <property type="entry name" value="GNAT"/>
    <property type="match status" value="1"/>
</dbReference>
<feature type="domain" description="N-acetyltransferase" evidence="3">
    <location>
        <begin position="9"/>
        <end position="151"/>
    </location>
</feature>
<dbReference type="Pfam" id="PF00583">
    <property type="entry name" value="Acetyltransf_1"/>
    <property type="match status" value="1"/>
</dbReference>
<dbReference type="GO" id="GO:0016746">
    <property type="term" value="F:acyltransferase activity"/>
    <property type="evidence" value="ECO:0007669"/>
    <property type="project" value="UniProtKB-KW"/>
</dbReference>
<evidence type="ECO:0000259" key="3">
    <source>
        <dbReference type="PROSITE" id="PS51186"/>
    </source>
</evidence>
<gene>
    <name evidence="4" type="ORF">ACFFGY_05355</name>
</gene>
<evidence type="ECO:0000256" key="1">
    <source>
        <dbReference type="ARBA" id="ARBA00022679"/>
    </source>
</evidence>
<dbReference type="Gene3D" id="3.40.630.30">
    <property type="match status" value="1"/>
</dbReference>
<evidence type="ECO:0000313" key="4">
    <source>
        <dbReference type="EMBL" id="MFC0407665.1"/>
    </source>
</evidence>
<reference evidence="4 5" key="1">
    <citation type="submission" date="2024-09" db="EMBL/GenBank/DDBJ databases">
        <authorList>
            <person name="Sun Q."/>
            <person name="Mori K."/>
        </authorList>
    </citation>
    <scope>NUCLEOTIDE SEQUENCE [LARGE SCALE GENOMIC DNA]</scope>
    <source>
        <strain evidence="4 5">TBRC 5777</strain>
    </source>
</reference>
<evidence type="ECO:0000313" key="5">
    <source>
        <dbReference type="Proteomes" id="UP001589865"/>
    </source>
</evidence>
<dbReference type="InterPro" id="IPR016181">
    <property type="entry name" value="Acyl_CoA_acyltransferase"/>
</dbReference>